<dbReference type="GO" id="GO:0000287">
    <property type="term" value="F:magnesium ion binding"/>
    <property type="evidence" value="ECO:0007669"/>
    <property type="project" value="UniProtKB-UniRule"/>
</dbReference>
<dbReference type="Gene3D" id="3.30.310.50">
    <property type="entry name" value="Alpha-D-phosphohexomutase, C-terminal domain"/>
    <property type="match status" value="1"/>
</dbReference>
<name>A0AAN1QMW7_SYNEL</name>
<dbReference type="GO" id="GO:0005829">
    <property type="term" value="C:cytosol"/>
    <property type="evidence" value="ECO:0007669"/>
    <property type="project" value="TreeGrafter"/>
</dbReference>
<comment type="catalytic activity">
    <reaction evidence="6 9 11">
        <text>alpha-D-glucosamine 1-phosphate = D-glucosamine 6-phosphate</text>
        <dbReference type="Rhea" id="RHEA:23424"/>
        <dbReference type="ChEBI" id="CHEBI:58516"/>
        <dbReference type="ChEBI" id="CHEBI:58725"/>
        <dbReference type="EC" id="5.4.2.10"/>
    </reaction>
</comment>
<dbReference type="InterPro" id="IPR005844">
    <property type="entry name" value="A-D-PHexomutase_a/b/a-I"/>
</dbReference>
<proteinExistence type="inferred from homology"/>
<dbReference type="GO" id="GO:0005975">
    <property type="term" value="P:carbohydrate metabolic process"/>
    <property type="evidence" value="ECO:0007669"/>
    <property type="project" value="InterPro"/>
</dbReference>
<evidence type="ECO:0000256" key="8">
    <source>
        <dbReference type="ARBA" id="ARBA00068193"/>
    </source>
</evidence>
<dbReference type="InterPro" id="IPR005841">
    <property type="entry name" value="Alpha-D-phosphohexomutase_SF"/>
</dbReference>
<dbReference type="InterPro" id="IPR050060">
    <property type="entry name" value="Phosphoglucosamine_mutase"/>
</dbReference>
<dbReference type="InterPro" id="IPR016066">
    <property type="entry name" value="A-D-PHexomutase_CS"/>
</dbReference>
<dbReference type="InterPro" id="IPR005846">
    <property type="entry name" value="A-D-PHexomutase_a/b/a-III"/>
</dbReference>
<feature type="domain" description="Alpha-D-phosphohexomutase alpha/beta/alpha" evidence="13">
    <location>
        <begin position="26"/>
        <end position="154"/>
    </location>
</feature>
<evidence type="ECO:0000259" key="12">
    <source>
        <dbReference type="Pfam" id="PF00408"/>
    </source>
</evidence>
<feature type="binding site" description="via phosphate group" evidence="9">
    <location>
        <position position="123"/>
    </location>
    <ligand>
        <name>Mg(2+)</name>
        <dbReference type="ChEBI" id="CHEBI:18420"/>
    </ligand>
</feature>
<feature type="domain" description="Alpha-D-phosphohexomutase alpha/beta/alpha" evidence="15">
    <location>
        <begin position="279"/>
        <end position="392"/>
    </location>
</feature>
<feature type="modified residue" description="Phosphoserine" evidence="9">
    <location>
        <position position="123"/>
    </location>
</feature>
<dbReference type="Pfam" id="PF00408">
    <property type="entry name" value="PGM_PMM_IV"/>
    <property type="match status" value="1"/>
</dbReference>
<evidence type="ECO:0000259" key="13">
    <source>
        <dbReference type="Pfam" id="PF02878"/>
    </source>
</evidence>
<keyword evidence="3 9" id="KW-0479">Metal-binding</keyword>
<dbReference type="SUPFAM" id="SSF53738">
    <property type="entry name" value="Phosphoglucomutase, first 3 domains"/>
    <property type="match status" value="3"/>
</dbReference>
<dbReference type="InterPro" id="IPR036900">
    <property type="entry name" value="A-D-PHexomutase_C_sf"/>
</dbReference>
<dbReference type="GO" id="GO:0008966">
    <property type="term" value="F:phosphoglucosamine mutase activity"/>
    <property type="evidence" value="ECO:0007669"/>
    <property type="project" value="UniProtKB-UniRule"/>
</dbReference>
<evidence type="ECO:0000256" key="1">
    <source>
        <dbReference type="ARBA" id="ARBA00010231"/>
    </source>
</evidence>
<dbReference type="InterPro" id="IPR016055">
    <property type="entry name" value="A-D-PHexomutase_a/b/a-I/II/III"/>
</dbReference>
<feature type="binding site" evidence="9">
    <location>
        <position position="266"/>
    </location>
    <ligand>
        <name>Mg(2+)</name>
        <dbReference type="ChEBI" id="CHEBI:18420"/>
    </ligand>
</feature>
<dbReference type="PRINTS" id="PR00509">
    <property type="entry name" value="PGMPMM"/>
</dbReference>
<evidence type="ECO:0000256" key="7">
    <source>
        <dbReference type="ARBA" id="ARBA00066330"/>
    </source>
</evidence>
<dbReference type="EMBL" id="CP030139">
    <property type="protein sequence ID" value="AZB72302.1"/>
    <property type="molecule type" value="Genomic_DNA"/>
</dbReference>
<comment type="similarity">
    <text evidence="1 9 10">Belongs to the phosphohexose mutase family.</text>
</comment>
<evidence type="ECO:0000256" key="11">
    <source>
        <dbReference type="RuleBase" id="RU004327"/>
    </source>
</evidence>
<dbReference type="GO" id="GO:0004615">
    <property type="term" value="F:phosphomannomutase activity"/>
    <property type="evidence" value="ECO:0007669"/>
    <property type="project" value="TreeGrafter"/>
</dbReference>
<dbReference type="FunFam" id="3.40.120.10:FF:000001">
    <property type="entry name" value="Phosphoglucosamine mutase"/>
    <property type="match status" value="1"/>
</dbReference>
<evidence type="ECO:0000256" key="9">
    <source>
        <dbReference type="HAMAP-Rule" id="MF_01554"/>
    </source>
</evidence>
<accession>A0AAN1QMW7</accession>
<feature type="domain" description="Alpha-D-phosphohexomutase C-terminal" evidence="12">
    <location>
        <begin position="398"/>
        <end position="459"/>
    </location>
</feature>
<keyword evidence="4 9" id="KW-0460">Magnesium</keyword>
<dbReference type="AlphaFoldDB" id="A0AAN1QMW7"/>
<organism evidence="16 17">
    <name type="scientific">Synechococcus elongatus PCC 11801</name>
    <dbReference type="NCBI Taxonomy" id="2219813"/>
    <lineage>
        <taxon>Bacteria</taxon>
        <taxon>Bacillati</taxon>
        <taxon>Cyanobacteriota</taxon>
        <taxon>Cyanophyceae</taxon>
        <taxon>Synechococcales</taxon>
        <taxon>Synechococcaceae</taxon>
        <taxon>Synechococcus</taxon>
    </lineage>
</organism>
<feature type="active site" description="Phosphoserine intermediate" evidence="9">
    <location>
        <position position="123"/>
    </location>
</feature>
<evidence type="ECO:0000313" key="17">
    <source>
        <dbReference type="Proteomes" id="UP000267249"/>
    </source>
</evidence>
<evidence type="ECO:0000259" key="14">
    <source>
        <dbReference type="Pfam" id="PF02879"/>
    </source>
</evidence>
<dbReference type="InterPro" id="IPR006352">
    <property type="entry name" value="GlmM_bact"/>
</dbReference>
<dbReference type="Proteomes" id="UP000267249">
    <property type="component" value="Chromosome"/>
</dbReference>
<dbReference type="NCBIfam" id="TIGR01455">
    <property type="entry name" value="glmM"/>
    <property type="match status" value="1"/>
</dbReference>
<reference evidence="16 17" key="1">
    <citation type="journal article" date="2018" name="Sci. Rep.">
        <title>Genome Features and Biochemical Characteristics of a Robust, Fast Growing and Naturally Transformable Cyanobacterium Synechococcus elongatus PCC 11801 Isolated from India.</title>
        <authorList>
            <person name="Jaiswal D."/>
            <person name="Sengupta A."/>
            <person name="Sohoni S."/>
            <person name="Sengupta S."/>
            <person name="Phadnavis A.G."/>
            <person name="Pakrasi H.B."/>
            <person name="Wangikar P.P."/>
        </authorList>
    </citation>
    <scope>NUCLEOTIDE SEQUENCE [LARGE SCALE GENOMIC DNA]</scope>
    <source>
        <strain evidence="16 17">PCC 11801</strain>
    </source>
</reference>
<sequence length="472" mass="50464">MVSAARWETAVEAAPWIAAIASQGPLFGTDGIRGRVGEHLTAPLAQQVGFWTGQVLRQAVGDQGPVVVGQDSRNSSNMLAMALSSGLAAAGVEVLHLGLCPTPGVAYLTHHSEAIGGVMISASHNPPGDNGIKVFGADGSKLDRQLQAAIEAGLRGQQPSLPATTWGQHYYQPQLADHYQAAIAQSLGHRTNLQGLKIVLDLAWGAAALLAPRLFRELGAEVIALHDLPDGNRINVNCGSTHLARLQATVLEQGADMGFAFDGDADRVLAVDQRGRSVDGDHILFLWGRELQRQQQLPGQAIVTTVMANLGFERAWQAVGGEFVRTAVGDQYVQAEMQARGAMLGGEQSGHILCRHYALTGDGTLTAAHIAALVQASGVSLADLVDQSFRPYPQLLRNVRVEDRDRRCNWQDCTALTQAIAAAEADMGDRGRVLVRASGTEPLLRIMVEAEEAQQVEHWTTHLVQVAESQLL</sequence>
<dbReference type="PROSITE" id="PS00710">
    <property type="entry name" value="PGM_PMM"/>
    <property type="match status" value="1"/>
</dbReference>
<dbReference type="Pfam" id="PF02879">
    <property type="entry name" value="PGM_PMM_II"/>
    <property type="match status" value="1"/>
</dbReference>
<dbReference type="Pfam" id="PF02878">
    <property type="entry name" value="PGM_PMM_I"/>
    <property type="match status" value="1"/>
</dbReference>
<dbReference type="InterPro" id="IPR005845">
    <property type="entry name" value="A-D-PHexomutase_a/b/a-II"/>
</dbReference>
<dbReference type="SUPFAM" id="SSF55957">
    <property type="entry name" value="Phosphoglucomutase, C-terminal domain"/>
    <property type="match status" value="1"/>
</dbReference>
<dbReference type="FunFam" id="3.40.120.10:FF:000002">
    <property type="entry name" value="Phosphoglucosamine mutase"/>
    <property type="match status" value="1"/>
</dbReference>
<keyword evidence="2 9" id="KW-0597">Phosphoprotein</keyword>
<evidence type="ECO:0000256" key="2">
    <source>
        <dbReference type="ARBA" id="ARBA00022553"/>
    </source>
</evidence>
<comment type="function">
    <text evidence="9 11">Catalyzes the conversion of glucosamine-6-phosphate to glucosamine-1-phosphate.</text>
</comment>
<dbReference type="HAMAP" id="MF_01554_B">
    <property type="entry name" value="GlmM_B"/>
    <property type="match status" value="1"/>
</dbReference>
<dbReference type="GO" id="GO:0006048">
    <property type="term" value="P:UDP-N-acetylglucosamine biosynthetic process"/>
    <property type="evidence" value="ECO:0007669"/>
    <property type="project" value="TreeGrafter"/>
</dbReference>
<evidence type="ECO:0000256" key="10">
    <source>
        <dbReference type="RuleBase" id="RU004326"/>
    </source>
</evidence>
<dbReference type="GO" id="GO:0009252">
    <property type="term" value="P:peptidoglycan biosynthetic process"/>
    <property type="evidence" value="ECO:0007669"/>
    <property type="project" value="TreeGrafter"/>
</dbReference>
<dbReference type="InterPro" id="IPR005843">
    <property type="entry name" value="A-D-PHexomutase_C"/>
</dbReference>
<gene>
    <name evidence="9 16" type="primary">glmM</name>
    <name evidence="16" type="ORF">DOP62_05820</name>
</gene>
<evidence type="ECO:0000256" key="3">
    <source>
        <dbReference type="ARBA" id="ARBA00022723"/>
    </source>
</evidence>
<feature type="binding site" evidence="9">
    <location>
        <position position="264"/>
    </location>
    <ligand>
        <name>Mg(2+)</name>
        <dbReference type="ChEBI" id="CHEBI:18420"/>
    </ligand>
</feature>
<feature type="domain" description="Alpha-D-phosphohexomutase alpha/beta/alpha" evidence="14">
    <location>
        <begin position="179"/>
        <end position="275"/>
    </location>
</feature>
<dbReference type="RefSeq" id="WP_208676421.1">
    <property type="nucleotide sequence ID" value="NZ_CP030139.2"/>
</dbReference>
<evidence type="ECO:0000256" key="5">
    <source>
        <dbReference type="ARBA" id="ARBA00023235"/>
    </source>
</evidence>
<keyword evidence="5 9" id="KW-0413">Isomerase</keyword>
<evidence type="ECO:0000256" key="4">
    <source>
        <dbReference type="ARBA" id="ARBA00022842"/>
    </source>
</evidence>
<evidence type="ECO:0000256" key="6">
    <source>
        <dbReference type="ARBA" id="ARBA00050364"/>
    </source>
</evidence>
<dbReference type="PANTHER" id="PTHR42946">
    <property type="entry name" value="PHOSPHOHEXOSE MUTASE"/>
    <property type="match status" value="1"/>
</dbReference>
<protein>
    <recommendedName>
        <fullName evidence="8 9">Phosphoglucosamine mutase</fullName>
        <ecNumber evidence="7 9">5.4.2.10</ecNumber>
    </recommendedName>
</protein>
<dbReference type="FunFam" id="3.30.310.50:FF:000001">
    <property type="entry name" value="Phosphoglucosamine mutase"/>
    <property type="match status" value="1"/>
</dbReference>
<comment type="cofactor">
    <cofactor evidence="9">
        <name>Mg(2+)</name>
        <dbReference type="ChEBI" id="CHEBI:18420"/>
    </cofactor>
    <text evidence="9">Binds 1 Mg(2+) ion per subunit.</text>
</comment>
<dbReference type="Gene3D" id="3.40.120.10">
    <property type="entry name" value="Alpha-D-Glucose-1,6-Bisphosphate, subunit A, domain 3"/>
    <property type="match status" value="3"/>
</dbReference>
<comment type="PTM">
    <text evidence="9">Activated by phosphorylation.</text>
</comment>
<feature type="binding site" evidence="9">
    <location>
        <position position="262"/>
    </location>
    <ligand>
        <name>Mg(2+)</name>
        <dbReference type="ChEBI" id="CHEBI:18420"/>
    </ligand>
</feature>
<dbReference type="Pfam" id="PF02880">
    <property type="entry name" value="PGM_PMM_III"/>
    <property type="match status" value="1"/>
</dbReference>
<dbReference type="PANTHER" id="PTHR42946:SF1">
    <property type="entry name" value="PHOSPHOGLUCOMUTASE (ALPHA-D-GLUCOSE-1,6-BISPHOSPHATE-DEPENDENT)"/>
    <property type="match status" value="1"/>
</dbReference>
<dbReference type="EC" id="5.4.2.10" evidence="7 9"/>
<evidence type="ECO:0000259" key="15">
    <source>
        <dbReference type="Pfam" id="PF02880"/>
    </source>
</evidence>
<evidence type="ECO:0000313" key="16">
    <source>
        <dbReference type="EMBL" id="AZB72302.1"/>
    </source>
</evidence>
<dbReference type="CDD" id="cd05802">
    <property type="entry name" value="GlmM"/>
    <property type="match status" value="1"/>
</dbReference>